<evidence type="ECO:0000256" key="1">
    <source>
        <dbReference type="SAM" id="SignalP"/>
    </source>
</evidence>
<dbReference type="AlphaFoldDB" id="A0A3G2L6P2"/>
<dbReference type="OrthoDB" id="117186at2"/>
<feature type="chain" id="PRO_5018009677" evidence="1">
    <location>
        <begin position="19"/>
        <end position="151"/>
    </location>
</feature>
<proteinExistence type="predicted"/>
<evidence type="ECO:0000313" key="2">
    <source>
        <dbReference type="EMBL" id="AYN67934.1"/>
    </source>
</evidence>
<accession>A0A3G2L6P2</accession>
<reference evidence="2 3" key="1">
    <citation type="submission" date="2018-08" db="EMBL/GenBank/DDBJ databases">
        <title>The reduced genetic potential of extracellular carbohydrate catabolism in Euzebyella marina RN62, a Flavobacteriia bacterium isolated from the hadal water.</title>
        <authorList>
            <person name="Xue C."/>
        </authorList>
    </citation>
    <scope>NUCLEOTIDE SEQUENCE [LARGE SCALE GENOMIC DNA]</scope>
    <source>
        <strain evidence="2 3">RN62</strain>
    </source>
</reference>
<keyword evidence="3" id="KW-1185">Reference proteome</keyword>
<dbReference type="InterPro" id="IPR032710">
    <property type="entry name" value="NTF2-like_dom_sf"/>
</dbReference>
<feature type="signal peptide" evidence="1">
    <location>
        <begin position="1"/>
        <end position="18"/>
    </location>
</feature>
<dbReference type="EMBL" id="CP032050">
    <property type="protein sequence ID" value="AYN67934.1"/>
    <property type="molecule type" value="Genomic_DNA"/>
</dbReference>
<dbReference type="Gene3D" id="3.10.450.50">
    <property type="match status" value="1"/>
</dbReference>
<dbReference type="SUPFAM" id="SSF54427">
    <property type="entry name" value="NTF2-like"/>
    <property type="match status" value="1"/>
</dbReference>
<name>A0A3G2L6P2_9FLAO</name>
<dbReference type="RefSeq" id="WP_121848949.1">
    <property type="nucleotide sequence ID" value="NZ_CP032050.1"/>
</dbReference>
<keyword evidence="1" id="KW-0732">Signal</keyword>
<gene>
    <name evidence="2" type="ORF">D1013_11370</name>
</gene>
<organism evidence="2 3">
    <name type="scientific">Euzebyella marina</name>
    <dbReference type="NCBI Taxonomy" id="1761453"/>
    <lineage>
        <taxon>Bacteria</taxon>
        <taxon>Pseudomonadati</taxon>
        <taxon>Bacteroidota</taxon>
        <taxon>Flavobacteriia</taxon>
        <taxon>Flavobacteriales</taxon>
        <taxon>Flavobacteriaceae</taxon>
        <taxon>Euzebyella</taxon>
    </lineage>
</organism>
<evidence type="ECO:0000313" key="3">
    <source>
        <dbReference type="Proteomes" id="UP000276309"/>
    </source>
</evidence>
<sequence length="151" mass="17159">MRALVTLALFFISVQMNAQDEEALVETTIENFFNAFHRQDSVGIKKTVSDDIVLQTIAKDNEGAPVVKTQPFNEFLKSIISIPKSTQFEEVITNFHIQIDGPMANAWTDYEFNLDGSFHHCGVNSFQLVKDAKKGWQIIYLIDTRRVEGCK</sequence>
<dbReference type="KEGG" id="emar:D1013_11370"/>
<protein>
    <submittedName>
        <fullName evidence="2">Nuclear transport factor 2 family protein</fullName>
    </submittedName>
</protein>
<dbReference type="Proteomes" id="UP000276309">
    <property type="component" value="Chromosome"/>
</dbReference>